<dbReference type="AlphaFoldDB" id="A0A9P0YTU6"/>
<protein>
    <submittedName>
        <fullName evidence="2">Uncharacterized protein</fullName>
    </submittedName>
</protein>
<sequence>MRDLRMDCFLGAKSTATDPPLADLRDPAAGDALWCLFFGQFALEKLERMELMERWYLWVDSCCLFTCCTHNLGWTRVRAGWPDPEPARDRYCSGPARPGGPVSDRSG</sequence>
<evidence type="ECO:0000256" key="1">
    <source>
        <dbReference type="SAM" id="MobiDB-lite"/>
    </source>
</evidence>
<keyword evidence="3" id="KW-1185">Reference proteome</keyword>
<proteinExistence type="predicted"/>
<organism evidence="2 3">
    <name type="scientific">Cuscuta europaea</name>
    <name type="common">European dodder</name>
    <dbReference type="NCBI Taxonomy" id="41803"/>
    <lineage>
        <taxon>Eukaryota</taxon>
        <taxon>Viridiplantae</taxon>
        <taxon>Streptophyta</taxon>
        <taxon>Embryophyta</taxon>
        <taxon>Tracheophyta</taxon>
        <taxon>Spermatophyta</taxon>
        <taxon>Magnoliopsida</taxon>
        <taxon>eudicotyledons</taxon>
        <taxon>Gunneridae</taxon>
        <taxon>Pentapetalae</taxon>
        <taxon>asterids</taxon>
        <taxon>lamiids</taxon>
        <taxon>Solanales</taxon>
        <taxon>Convolvulaceae</taxon>
        <taxon>Cuscuteae</taxon>
        <taxon>Cuscuta</taxon>
        <taxon>Cuscuta subgen. Cuscuta</taxon>
    </lineage>
</organism>
<dbReference type="Proteomes" id="UP001152484">
    <property type="component" value="Unassembled WGS sequence"/>
</dbReference>
<name>A0A9P0YTU6_CUSEU</name>
<dbReference type="EMBL" id="CAMAPE010000009">
    <property type="protein sequence ID" value="CAH9074796.1"/>
    <property type="molecule type" value="Genomic_DNA"/>
</dbReference>
<evidence type="ECO:0000313" key="3">
    <source>
        <dbReference type="Proteomes" id="UP001152484"/>
    </source>
</evidence>
<evidence type="ECO:0000313" key="2">
    <source>
        <dbReference type="EMBL" id="CAH9074796.1"/>
    </source>
</evidence>
<gene>
    <name evidence="2" type="ORF">CEURO_LOCUS5314</name>
</gene>
<feature type="region of interest" description="Disordered" evidence="1">
    <location>
        <begin position="81"/>
        <end position="107"/>
    </location>
</feature>
<accession>A0A9P0YTU6</accession>
<comment type="caution">
    <text evidence="2">The sequence shown here is derived from an EMBL/GenBank/DDBJ whole genome shotgun (WGS) entry which is preliminary data.</text>
</comment>
<reference evidence="2" key="1">
    <citation type="submission" date="2022-07" db="EMBL/GenBank/DDBJ databases">
        <authorList>
            <person name="Macas J."/>
            <person name="Novak P."/>
            <person name="Neumann P."/>
        </authorList>
    </citation>
    <scope>NUCLEOTIDE SEQUENCE</scope>
</reference>